<evidence type="ECO:0000256" key="1">
    <source>
        <dbReference type="ARBA" id="ARBA00001942"/>
    </source>
</evidence>
<evidence type="ECO:0000256" key="5">
    <source>
        <dbReference type="ARBA" id="ARBA00022505"/>
    </source>
</evidence>
<dbReference type="InterPro" id="IPR006311">
    <property type="entry name" value="TAT_signal"/>
</dbReference>
<dbReference type="InterPro" id="IPR027467">
    <property type="entry name" value="MopterinOxRdtase_cofactor_BS"/>
</dbReference>
<evidence type="ECO:0000313" key="13">
    <source>
        <dbReference type="Proteomes" id="UP001472978"/>
    </source>
</evidence>
<name>A0ABV1N6F2_9GAMM</name>
<proteinExistence type="inferred from homology"/>
<dbReference type="Gene3D" id="3.40.228.10">
    <property type="entry name" value="Dimethylsulfoxide Reductase, domain 2"/>
    <property type="match status" value="1"/>
</dbReference>
<dbReference type="PROSITE" id="PS51669">
    <property type="entry name" value="4FE4S_MOW_BIS_MGD"/>
    <property type="match status" value="1"/>
</dbReference>
<dbReference type="Gene3D" id="3.30.200.210">
    <property type="match status" value="1"/>
</dbReference>
<accession>A0ABV1N6F2</accession>
<dbReference type="Gene3D" id="2.40.40.20">
    <property type="match status" value="1"/>
</dbReference>
<reference evidence="12 13" key="1">
    <citation type="submission" date="2024-05" db="EMBL/GenBank/DDBJ databases">
        <title>Halomonas sp. CS7 16S ribosomal RNA gene Genome sequencing and assembly.</title>
        <authorList>
            <person name="Yook S."/>
        </authorList>
    </citation>
    <scope>NUCLEOTIDE SEQUENCE [LARGE SCALE GENOMIC DNA]</scope>
    <source>
        <strain evidence="12 13">CS7</strain>
    </source>
</reference>
<dbReference type="InterPro" id="IPR006656">
    <property type="entry name" value="Mopterin_OxRdtase"/>
</dbReference>
<dbReference type="PROSITE" id="PS00551">
    <property type="entry name" value="MOLYBDOPTERIN_PROK_1"/>
    <property type="match status" value="1"/>
</dbReference>
<evidence type="ECO:0000256" key="2">
    <source>
        <dbReference type="ARBA" id="ARBA00001966"/>
    </source>
</evidence>
<keyword evidence="13" id="KW-1185">Reference proteome</keyword>
<feature type="domain" description="4Fe-4S Mo/W bis-MGD-type" evidence="11">
    <location>
        <begin position="77"/>
        <end position="163"/>
    </location>
</feature>
<dbReference type="CDD" id="cd02758">
    <property type="entry name" value="MopB_Tetrathionate-Ra"/>
    <property type="match status" value="1"/>
</dbReference>
<keyword evidence="6" id="KW-0479">Metal-binding</keyword>
<keyword evidence="8" id="KW-0560">Oxidoreductase</keyword>
<evidence type="ECO:0000256" key="7">
    <source>
        <dbReference type="ARBA" id="ARBA00022729"/>
    </source>
</evidence>
<dbReference type="InterPro" id="IPR041929">
    <property type="entry name" value="Tetrathionate-R_A_N"/>
</dbReference>
<dbReference type="Pfam" id="PF01568">
    <property type="entry name" value="Molydop_binding"/>
    <property type="match status" value="1"/>
</dbReference>
<evidence type="ECO:0000313" key="12">
    <source>
        <dbReference type="EMBL" id="MEQ6888986.1"/>
    </source>
</evidence>
<evidence type="ECO:0000256" key="3">
    <source>
        <dbReference type="ARBA" id="ARBA00010312"/>
    </source>
</evidence>
<dbReference type="InterPro" id="IPR006657">
    <property type="entry name" value="MoPterin_dinucl-bd_dom"/>
</dbReference>
<dbReference type="InterPro" id="IPR037946">
    <property type="entry name" value="MopB_CT_Tetrathionate"/>
</dbReference>
<evidence type="ECO:0000256" key="10">
    <source>
        <dbReference type="ARBA" id="ARBA00023014"/>
    </source>
</evidence>
<dbReference type="Pfam" id="PF00384">
    <property type="entry name" value="Molybdopterin"/>
    <property type="match status" value="1"/>
</dbReference>
<evidence type="ECO:0000256" key="4">
    <source>
        <dbReference type="ARBA" id="ARBA00022485"/>
    </source>
</evidence>
<dbReference type="EMBL" id="JBEGCI010000007">
    <property type="protein sequence ID" value="MEQ6888986.1"/>
    <property type="molecule type" value="Genomic_DNA"/>
</dbReference>
<dbReference type="InterPro" id="IPR050612">
    <property type="entry name" value="Prok_Mopterin_Oxidored"/>
</dbReference>
<dbReference type="SMART" id="SM00926">
    <property type="entry name" value="Molybdop_Fe4S4"/>
    <property type="match status" value="1"/>
</dbReference>
<comment type="caution">
    <text evidence="12">The sequence shown here is derived from an EMBL/GenBank/DDBJ whole genome shotgun (WGS) entry which is preliminary data.</text>
</comment>
<dbReference type="Proteomes" id="UP001472978">
    <property type="component" value="Unassembled WGS sequence"/>
</dbReference>
<dbReference type="SUPFAM" id="SSF50692">
    <property type="entry name" value="ADC-like"/>
    <property type="match status" value="1"/>
</dbReference>
<keyword evidence="10" id="KW-0411">Iron-sulfur</keyword>
<keyword evidence="9" id="KW-0408">Iron</keyword>
<protein>
    <submittedName>
        <fullName evidence="12">Molybdopterin dinucleotide binding domain-containing protein</fullName>
    </submittedName>
</protein>
<dbReference type="PROSITE" id="PS51318">
    <property type="entry name" value="TAT"/>
    <property type="match status" value="1"/>
</dbReference>
<keyword evidence="7" id="KW-0732">Signal</keyword>
<dbReference type="SUPFAM" id="SSF53706">
    <property type="entry name" value="Formate dehydrogenase/DMSO reductase, domains 1-3"/>
    <property type="match status" value="1"/>
</dbReference>
<dbReference type="RefSeq" id="WP_349758513.1">
    <property type="nucleotide sequence ID" value="NZ_JBEGCI010000007.1"/>
</dbReference>
<evidence type="ECO:0000259" key="11">
    <source>
        <dbReference type="PROSITE" id="PS51669"/>
    </source>
</evidence>
<keyword evidence="5" id="KW-0500">Molybdenum</keyword>
<comment type="cofactor">
    <cofactor evidence="2">
        <name>[4Fe-4S] cluster</name>
        <dbReference type="ChEBI" id="CHEBI:49883"/>
    </cofactor>
</comment>
<evidence type="ECO:0000256" key="6">
    <source>
        <dbReference type="ARBA" id="ARBA00022723"/>
    </source>
</evidence>
<dbReference type="InterPro" id="IPR006963">
    <property type="entry name" value="Mopterin_OxRdtase_4Fe-4S_dom"/>
</dbReference>
<dbReference type="InterPro" id="IPR009010">
    <property type="entry name" value="Asp_de-COase-like_dom_sf"/>
</dbReference>
<dbReference type="Gene3D" id="3.40.50.740">
    <property type="match status" value="1"/>
</dbReference>
<comment type="similarity">
    <text evidence="3">Belongs to the prokaryotic molybdopterin-containing oxidoreductase family.</text>
</comment>
<dbReference type="CDD" id="cd02780">
    <property type="entry name" value="MopB_CT_Tetrathionate_Arsenate-R"/>
    <property type="match status" value="1"/>
</dbReference>
<dbReference type="PANTHER" id="PTHR43742:SF9">
    <property type="entry name" value="TETRATHIONATE REDUCTASE SUBUNIT A"/>
    <property type="match status" value="1"/>
</dbReference>
<evidence type="ECO:0000256" key="9">
    <source>
        <dbReference type="ARBA" id="ARBA00023004"/>
    </source>
</evidence>
<dbReference type="PANTHER" id="PTHR43742">
    <property type="entry name" value="TRIMETHYLAMINE-N-OXIDE REDUCTASE"/>
    <property type="match status" value="1"/>
</dbReference>
<comment type="cofactor">
    <cofactor evidence="1">
        <name>Mo-bis(molybdopterin guanine dinucleotide)</name>
        <dbReference type="ChEBI" id="CHEBI:60539"/>
    </cofactor>
</comment>
<evidence type="ECO:0000256" key="8">
    <source>
        <dbReference type="ARBA" id="ARBA00023002"/>
    </source>
</evidence>
<organism evidence="12 13">
    <name type="scientific">Halomonas pelophila</name>
    <dbReference type="NCBI Taxonomy" id="3151122"/>
    <lineage>
        <taxon>Bacteria</taxon>
        <taxon>Pseudomonadati</taxon>
        <taxon>Pseudomonadota</taxon>
        <taxon>Gammaproteobacteria</taxon>
        <taxon>Oceanospirillales</taxon>
        <taxon>Halomonadaceae</taxon>
        <taxon>Halomonas</taxon>
    </lineage>
</organism>
<keyword evidence="4" id="KW-0004">4Fe-4S</keyword>
<gene>
    <name evidence="12" type="ORF">ABE957_09905</name>
</gene>
<sequence>MAKSSADPSRRRFMKGAVAAGGAATFAAGYADPLLKMGKGLTGSAGETPEHRIHGNSLAPEYRVDPASGELTLNPDQRLAFTVCYGCTTKCGVRVRIDNDSDQVLRVAGNPYHPLSADEHLPMRTPVAEALRGLSAYGDQGQQNRSTACARGNAMMSQIDSPFRVTHCLKRVGGRGGREWQRVPFSQVIEEICEGGDLFGEGQVEGLRAIHDVETPIDPANPEYGPKANQLMLMEATDYGRSAILKRFAFNAYGTRNYGHHGSYCGLAFRMGSGAVMNDMKKFAHVKPDIQNARFIMYIGCAPSQAGNPFKRQGRLIAQARAAGTLEYVVVDPALNASSSHAADHNRWVPIRPGTDSAFAMALIRWLLDHEGYASEFLEMPGQAAADAAGEATHSNATHLVIDSEGHPRRGHFLRASDLGRAEAEAGAEDDAPLVIADGELVDGESVMAAELFVDREVELGAAQDGSGERVRVKSSLTLLREAAHEQSLADYAAHCGIPEATIVELAERYARHGRRAVVNCHGGMMSGNGFYSAFAVQMLNLLAGNHNRKGGSAPGGGQFNGVGQGPRYDLANFPGKRGPKGIFLSRSRFPYEKSSEYRRKVAAGEAPYPARAPWRSLAPPALTEHLPSALDGYPYPIKAVIGCMANPIYGQAGLEGLIADKLKDPKRLGLYVAVDGFINETNRYADYIVPDSVMYEVWGFTGAWRGTLGKMTTACWPVVEPRQEKTDEGEPVSMESFFIAVAKRLGLPGFGEGAIPAADGTLHPLNRAEDFFLRAAANVAFQGEPLPAAEQSDIDHAGLAPLIPKLVRTLPPEEHGPVAYLYARGGRFEDFSDHFKGENLTSAWKRTLCVYNERVGTSINTQTGVPNRGVPCHGLPSLADGRAMREVFTEEEWPLLAFSFKSNLMNSYAIGLERLRMIKPYNPVMLHREDAERFGIAHGDVIRIESPGGSVTALALVGEGVAPGALAIEHGYGHRDLGATPHVIDGESQPDLEWLRAGININDLGFADPTRRVAGTWLEPISGAAVRQGLPIRVTRVEA</sequence>